<dbReference type="CDD" id="cd21203">
    <property type="entry name" value="CH_AtKIN14-like"/>
    <property type="match status" value="1"/>
</dbReference>
<dbReference type="PRINTS" id="PR00380">
    <property type="entry name" value="KINESINHEAVY"/>
</dbReference>
<proteinExistence type="inferred from homology"/>
<evidence type="ECO:0000256" key="5">
    <source>
        <dbReference type="SAM" id="MobiDB-lite"/>
    </source>
</evidence>
<reference evidence="8" key="1">
    <citation type="journal article" date="2017" name="Nature">
        <title>The genome of Chenopodium quinoa.</title>
        <authorList>
            <person name="Jarvis D.E."/>
            <person name="Ho Y.S."/>
            <person name="Lightfoot D.J."/>
            <person name="Schmoeckel S.M."/>
            <person name="Li B."/>
            <person name="Borm T.J.A."/>
            <person name="Ohyanagi H."/>
            <person name="Mineta K."/>
            <person name="Michell C.T."/>
            <person name="Saber N."/>
            <person name="Kharbatia N.M."/>
            <person name="Rupper R.R."/>
            <person name="Sharp A.R."/>
            <person name="Dally N."/>
            <person name="Boughton B.A."/>
            <person name="Woo Y.H."/>
            <person name="Gao G."/>
            <person name="Schijlen E.G.W.M."/>
            <person name="Guo X."/>
            <person name="Momin A.A."/>
            <person name="Negrao S."/>
            <person name="Al-Babili S."/>
            <person name="Gehring C."/>
            <person name="Roessner U."/>
            <person name="Jung C."/>
            <person name="Murphy K."/>
            <person name="Arold S.T."/>
            <person name="Gojobori T."/>
            <person name="van der Linden C.G."/>
            <person name="van Loo E.N."/>
            <person name="Jellen E.N."/>
            <person name="Maughan P.J."/>
            <person name="Tester M."/>
        </authorList>
    </citation>
    <scope>NUCLEOTIDE SEQUENCE [LARGE SCALE GENOMIC DNA]</scope>
    <source>
        <strain evidence="8">cv. PI 614886</strain>
    </source>
</reference>
<feature type="binding site" evidence="3">
    <location>
        <begin position="510"/>
        <end position="517"/>
    </location>
    <ligand>
        <name>ATP</name>
        <dbReference type="ChEBI" id="CHEBI:30616"/>
    </ligand>
</feature>
<dbReference type="Gene3D" id="3.40.850.10">
    <property type="entry name" value="Kinesin motor domain"/>
    <property type="match status" value="1"/>
</dbReference>
<dbReference type="GO" id="GO:0015630">
    <property type="term" value="C:microtubule cytoskeleton"/>
    <property type="evidence" value="ECO:0007669"/>
    <property type="project" value="TreeGrafter"/>
</dbReference>
<sequence length="1054" mass="117372">MRQEKSIYGETPNKNSMKGLKALLSNHSDDIFSDHELALRKADEAAARRYQATGWLREMDQVARDTLSKNPSEQDFCMALRNGLILCNVLNKVNPGAVLKVVDNPVVAVQSPEGAAQSAIQYFENMRNFLVAVGNMKLLTFEASDLEKGGSTSKVVDCILCLKGYYEWKQAGGIGVWRYGGTVRITSFSKDCSSSSVGSESADDSLSSFDEYESLQYEQLSEFLRLYNKVSNNETEIAKALCILFDRYGLGILQAYVSEKNGIEDLPLNSMVIDTVIHKVVKDFSSVIVTQGLQLGHMLKKKLKSETTSFTHEEFLEAISRYLGNKKTVMKSNDAAECCICGRRKEISDSTSYKEVVDEQHKQLVELKSSFKETKDEVNRAQLQWDAEIKKLENHVRSLEVASSSYYKILEENRQLYNQVQDLKGSIRVYCRVRPFLQGQSDGVSTVDHIGENGNIMIVHPHKQGRDARKVFSFNKVFGTNATQQQIYADTQSLIRSVLDGFNVCIFAYGQTGSGKTYTMSGPDLTAEDSWGVNYRALQDLFQISKSRVDLIEYDIGVQMIEIYNEQLNGLNVPDACLVQVNCTQDVLDLMRVGLKNRAVGATALNERSSRSHSILTIHVQGKELISGSILRGCLHLVDLAGSERVDKSEAIGERLKEAQHINKSLSALGDVISALAQKSAHIPYRNSKLTQVLQDSLGGHAKTLMFVHINPESNAIGETISTLKFAERVASIELGAARANKETTELRDLKIANLKSTLEKKETELENLKCANVRSNSETQNARAISPMHVPRLVRPVDDKAFEVRSCSSGKQRRSHFPSGLKEHETMPKMPFIAEEKLIKPGNPRSPSPPVRRSMSTDRGALIRSRLKPEMTEKSFPKLQYPARVSVNKPLGPPSANPLVDRHDGSITRGNLLDQENEQLKPVNTRQLLSVRKSKHDISKIKAKNQPAPRIPKVDEPDIHAGGKIEEARESDIFEPENEKGLFASPVYSSNSRLRKLRANSTKSSQCLEPRGQANAVDSGQFETKLLKESNNPSISGLRRSQSIPRGKFTVLP</sequence>
<feature type="region of interest" description="Disordered" evidence="5">
    <location>
        <begin position="935"/>
        <end position="966"/>
    </location>
</feature>
<feature type="region of interest" description="Disordered" evidence="5">
    <location>
        <begin position="840"/>
        <end position="860"/>
    </location>
</feature>
<keyword evidence="2 3" id="KW-0505">Motor protein</keyword>
<evidence type="ECO:0000256" key="3">
    <source>
        <dbReference type="PROSITE-ProRule" id="PRU00283"/>
    </source>
</evidence>
<feature type="region of interest" description="Disordered" evidence="5">
    <location>
        <begin position="1001"/>
        <end position="1020"/>
    </location>
</feature>
<evidence type="ECO:0000313" key="9">
    <source>
        <dbReference type="Proteomes" id="UP000596660"/>
    </source>
</evidence>
<name>A0A803LQD0_CHEQI</name>
<dbReference type="PANTHER" id="PTHR47972:SF28">
    <property type="entry name" value="KINESIN-LIKE PROTEIN KLP-3"/>
    <property type="match status" value="1"/>
</dbReference>
<keyword evidence="4" id="KW-0175">Coiled coil</keyword>
<dbReference type="PROSITE" id="PS50067">
    <property type="entry name" value="KINESIN_MOTOR_2"/>
    <property type="match status" value="1"/>
</dbReference>
<dbReference type="FunFam" id="3.40.850.10:FF:000178">
    <property type="entry name" value="Kinesin-related protein3"/>
    <property type="match status" value="1"/>
</dbReference>
<dbReference type="SUPFAM" id="SSF52540">
    <property type="entry name" value="P-loop containing nucleoside triphosphate hydrolases"/>
    <property type="match status" value="1"/>
</dbReference>
<evidence type="ECO:0000313" key="8">
    <source>
        <dbReference type="EnsemblPlants" id="AUR62017159-RA:cds"/>
    </source>
</evidence>
<evidence type="ECO:0000256" key="2">
    <source>
        <dbReference type="ARBA" id="ARBA00023175"/>
    </source>
</evidence>
<dbReference type="GO" id="GO:0003777">
    <property type="term" value="F:microtubule motor activity"/>
    <property type="evidence" value="ECO:0007669"/>
    <property type="project" value="InterPro"/>
</dbReference>
<protein>
    <submittedName>
        <fullName evidence="8">Uncharacterized protein</fullName>
    </submittedName>
</protein>
<dbReference type="PANTHER" id="PTHR47972">
    <property type="entry name" value="KINESIN-LIKE PROTEIN KLP-3"/>
    <property type="match status" value="1"/>
</dbReference>
<dbReference type="GO" id="GO:0007018">
    <property type="term" value="P:microtubule-based movement"/>
    <property type="evidence" value="ECO:0007669"/>
    <property type="project" value="InterPro"/>
</dbReference>
<dbReference type="Gene3D" id="1.10.418.10">
    <property type="entry name" value="Calponin-like domain"/>
    <property type="match status" value="1"/>
</dbReference>
<reference evidence="8" key="2">
    <citation type="submission" date="2021-03" db="UniProtKB">
        <authorList>
            <consortium name="EnsemblPlants"/>
        </authorList>
    </citation>
    <scope>IDENTIFICATION</scope>
</reference>
<feature type="domain" description="Calponin-homology (CH)" evidence="6">
    <location>
        <begin position="46"/>
        <end position="167"/>
    </location>
</feature>
<dbReference type="InterPro" id="IPR001752">
    <property type="entry name" value="Kinesin_motor_dom"/>
</dbReference>
<dbReference type="SMART" id="SM00033">
    <property type="entry name" value="CH"/>
    <property type="match status" value="1"/>
</dbReference>
<dbReference type="Proteomes" id="UP000596660">
    <property type="component" value="Unplaced"/>
</dbReference>
<dbReference type="GO" id="GO:0005524">
    <property type="term" value="F:ATP binding"/>
    <property type="evidence" value="ECO:0007669"/>
    <property type="project" value="UniProtKB-UniRule"/>
</dbReference>
<dbReference type="Gramene" id="AUR62017159-RA">
    <property type="protein sequence ID" value="AUR62017159-RA:cds"/>
    <property type="gene ID" value="AUR62017159"/>
</dbReference>
<dbReference type="SUPFAM" id="SSF47576">
    <property type="entry name" value="Calponin-homology domain, CH-domain"/>
    <property type="match status" value="1"/>
</dbReference>
<dbReference type="EnsemblPlants" id="AUR62017159-RA">
    <property type="protein sequence ID" value="AUR62017159-RA:cds"/>
    <property type="gene ID" value="AUR62017159"/>
</dbReference>
<evidence type="ECO:0000259" key="7">
    <source>
        <dbReference type="PROSITE" id="PS50067"/>
    </source>
</evidence>
<evidence type="ECO:0000256" key="4">
    <source>
        <dbReference type="SAM" id="Coils"/>
    </source>
</evidence>
<accession>A0A803LQD0</accession>
<keyword evidence="9" id="KW-1185">Reference proteome</keyword>
<dbReference type="FunFam" id="1.10.418.10:FF:000067">
    <property type="entry name" value="kinesin-like protein KIN-14F"/>
    <property type="match status" value="1"/>
</dbReference>
<feature type="coiled-coil region" evidence="4">
    <location>
        <begin position="752"/>
        <end position="779"/>
    </location>
</feature>
<dbReference type="InterPro" id="IPR027417">
    <property type="entry name" value="P-loop_NTPase"/>
</dbReference>
<dbReference type="InterPro" id="IPR031852">
    <property type="entry name" value="Vik1/Cik1_MT-bd"/>
</dbReference>
<evidence type="ECO:0000259" key="6">
    <source>
        <dbReference type="PROSITE" id="PS50021"/>
    </source>
</evidence>
<comment type="similarity">
    <text evidence="1">Belongs to the TRAFAC class myosin-kinesin ATPase superfamily. Kinesin family. KIN-14 subfamily.</text>
</comment>
<dbReference type="Pfam" id="PF00225">
    <property type="entry name" value="Kinesin"/>
    <property type="match status" value="1"/>
</dbReference>
<feature type="compositionally biased region" description="Basic and acidic residues" evidence="5">
    <location>
        <begin position="953"/>
        <end position="966"/>
    </location>
</feature>
<feature type="coiled-coil region" evidence="4">
    <location>
        <begin position="357"/>
        <end position="384"/>
    </location>
</feature>
<dbReference type="AlphaFoldDB" id="A0A803LQD0"/>
<dbReference type="SMART" id="SM00129">
    <property type="entry name" value="KISc"/>
    <property type="match status" value="1"/>
</dbReference>
<dbReference type="GO" id="GO:0008017">
    <property type="term" value="F:microtubule binding"/>
    <property type="evidence" value="ECO:0007669"/>
    <property type="project" value="InterPro"/>
</dbReference>
<dbReference type="InterPro" id="IPR027640">
    <property type="entry name" value="Kinesin-like_fam"/>
</dbReference>
<keyword evidence="3" id="KW-0067">ATP-binding</keyword>
<feature type="compositionally biased region" description="Polar residues" evidence="5">
    <location>
        <begin position="1030"/>
        <end position="1045"/>
    </location>
</feature>
<organism evidence="8 9">
    <name type="scientific">Chenopodium quinoa</name>
    <name type="common">Quinoa</name>
    <dbReference type="NCBI Taxonomy" id="63459"/>
    <lineage>
        <taxon>Eukaryota</taxon>
        <taxon>Viridiplantae</taxon>
        <taxon>Streptophyta</taxon>
        <taxon>Embryophyta</taxon>
        <taxon>Tracheophyta</taxon>
        <taxon>Spermatophyta</taxon>
        <taxon>Magnoliopsida</taxon>
        <taxon>eudicotyledons</taxon>
        <taxon>Gunneridae</taxon>
        <taxon>Pentapetalae</taxon>
        <taxon>Caryophyllales</taxon>
        <taxon>Chenopodiaceae</taxon>
        <taxon>Chenopodioideae</taxon>
        <taxon>Atripliceae</taxon>
        <taxon>Chenopodium</taxon>
    </lineage>
</organism>
<dbReference type="InterPro" id="IPR036961">
    <property type="entry name" value="Kinesin_motor_dom_sf"/>
</dbReference>
<dbReference type="OMA" id="TTECQKS"/>
<dbReference type="Pfam" id="PF00307">
    <property type="entry name" value="CH"/>
    <property type="match status" value="1"/>
</dbReference>
<dbReference type="InterPro" id="IPR001715">
    <property type="entry name" value="CH_dom"/>
</dbReference>
<dbReference type="PROSITE" id="PS50021">
    <property type="entry name" value="CH"/>
    <property type="match status" value="1"/>
</dbReference>
<dbReference type="Pfam" id="PF16796">
    <property type="entry name" value="Microtub_bd"/>
    <property type="match status" value="1"/>
</dbReference>
<keyword evidence="3" id="KW-0547">Nucleotide-binding</keyword>
<dbReference type="InterPro" id="IPR036872">
    <property type="entry name" value="CH_dom_sf"/>
</dbReference>
<dbReference type="FunFam" id="3.40.850.10:FF:000111">
    <property type="entry name" value="p-loop nucleoside triphosphate hydrolase superfamily protein with CH (Calponin Homology) domain"/>
    <property type="match status" value="1"/>
</dbReference>
<feature type="domain" description="Kinesin motor" evidence="7">
    <location>
        <begin position="426"/>
        <end position="733"/>
    </location>
</feature>
<feature type="region of interest" description="Disordered" evidence="5">
    <location>
        <begin position="1029"/>
        <end position="1054"/>
    </location>
</feature>
<evidence type="ECO:0000256" key="1">
    <source>
        <dbReference type="ARBA" id="ARBA00010899"/>
    </source>
</evidence>